<dbReference type="PANTHER" id="PTHR43685">
    <property type="entry name" value="GLYCOSYLTRANSFERASE"/>
    <property type="match status" value="1"/>
</dbReference>
<dbReference type="PANTHER" id="PTHR43685:SF11">
    <property type="entry name" value="GLYCOSYLTRANSFERASE TAGX-RELATED"/>
    <property type="match status" value="1"/>
</dbReference>
<dbReference type="SUPFAM" id="SSF53448">
    <property type="entry name" value="Nucleotide-diphospho-sugar transferases"/>
    <property type="match status" value="1"/>
</dbReference>
<feature type="domain" description="Glycosyltransferase 2-like" evidence="1">
    <location>
        <begin position="5"/>
        <end position="133"/>
    </location>
</feature>
<evidence type="ECO:0000313" key="2">
    <source>
        <dbReference type="EMBL" id="SHG09505.1"/>
    </source>
</evidence>
<keyword evidence="2" id="KW-0808">Transferase</keyword>
<dbReference type="Gene3D" id="3.90.550.10">
    <property type="entry name" value="Spore Coat Polysaccharide Biosynthesis Protein SpsA, Chain A"/>
    <property type="match status" value="1"/>
</dbReference>
<dbReference type="STRING" id="634436.SAMN05216361_1257"/>
<evidence type="ECO:0000313" key="3">
    <source>
        <dbReference type="Proteomes" id="UP000184520"/>
    </source>
</evidence>
<dbReference type="InterPro" id="IPR050834">
    <property type="entry name" value="Glycosyltransf_2"/>
</dbReference>
<dbReference type="RefSeq" id="WP_073319525.1">
    <property type="nucleotide sequence ID" value="NZ_FQWD01000002.1"/>
</dbReference>
<name>A0A1M5H0Q3_9ALTE</name>
<dbReference type="Pfam" id="PF00535">
    <property type="entry name" value="Glycos_transf_2"/>
    <property type="match status" value="1"/>
</dbReference>
<protein>
    <submittedName>
        <fullName evidence="2">Glycosyltransferase involved in cell wall bisynthesis</fullName>
    </submittedName>
</protein>
<dbReference type="Proteomes" id="UP000184520">
    <property type="component" value="Unassembled WGS sequence"/>
</dbReference>
<dbReference type="AlphaFoldDB" id="A0A1M5H0Q3"/>
<proteinExistence type="predicted"/>
<gene>
    <name evidence="2" type="ORF">SAMN05216361_1257</name>
</gene>
<evidence type="ECO:0000259" key="1">
    <source>
        <dbReference type="Pfam" id="PF00535"/>
    </source>
</evidence>
<dbReference type="InterPro" id="IPR001173">
    <property type="entry name" value="Glyco_trans_2-like"/>
</dbReference>
<keyword evidence="3" id="KW-1185">Reference proteome</keyword>
<sequence length="305" mass="35035">MPFVSVIVPNYNHARFLTERIDSILQQDYQDYELILLDDKSTDNSAEVLASYAPHPKVSHLIVNDVNSGSPFVQWQKGLELAQGEYIWLAESDDVAAPDFLSKLTHFADNEADVAIAFARSYRIDEHGNNQGFNAWGEVIQPARWTAPFVNAGNSEIARFLIHRNTIPNASAVLFKRSLGLKYISDIMNYRYCGDWLFWILLASHGNVAYSPETFNYFRRYDTATSLKRDSARLAARFAEYNAVVEAALARQMPGANAPLQHDWMIEEWMANKQHLTWLEYLTPNLRPAQRLRFYKALIKQIIKR</sequence>
<organism evidence="2 3">
    <name type="scientific">Marisediminitalea aggregata</name>
    <dbReference type="NCBI Taxonomy" id="634436"/>
    <lineage>
        <taxon>Bacteria</taxon>
        <taxon>Pseudomonadati</taxon>
        <taxon>Pseudomonadota</taxon>
        <taxon>Gammaproteobacteria</taxon>
        <taxon>Alteromonadales</taxon>
        <taxon>Alteromonadaceae</taxon>
        <taxon>Marisediminitalea</taxon>
    </lineage>
</organism>
<dbReference type="EMBL" id="FQWD01000002">
    <property type="protein sequence ID" value="SHG09505.1"/>
    <property type="molecule type" value="Genomic_DNA"/>
</dbReference>
<reference evidence="3" key="1">
    <citation type="submission" date="2016-11" db="EMBL/GenBank/DDBJ databases">
        <authorList>
            <person name="Varghese N."/>
            <person name="Submissions S."/>
        </authorList>
    </citation>
    <scope>NUCLEOTIDE SEQUENCE [LARGE SCALE GENOMIC DNA]</scope>
    <source>
        <strain evidence="3">CGMCC 1.8995</strain>
    </source>
</reference>
<dbReference type="InterPro" id="IPR029044">
    <property type="entry name" value="Nucleotide-diphossugar_trans"/>
</dbReference>
<dbReference type="GO" id="GO:0016740">
    <property type="term" value="F:transferase activity"/>
    <property type="evidence" value="ECO:0007669"/>
    <property type="project" value="UniProtKB-KW"/>
</dbReference>
<accession>A0A1M5H0Q3</accession>
<dbReference type="OrthoDB" id="9802649at2"/>